<sequence length="309" mass="32254">MAEAELQRAVLLVRLDLRPGAAPGDARPGGARESQQVPGSARKCQSERQARPARRPRPALLTAEGLGLALFSDCAQAAYGAAGGEETKGLHHAADSRNEQTRLRLACIMDAARASHLPHPEAPAHDAPGPQSHDLFQGPVARDCDGTGRASHSNRCKSLRSRRGRDQMGEDAVRVRIVSAPCPHRVRIVVTSGNESDDSELQWPQDPRRRVVPGASGYLAVAGAPVAAGQTGLVAGQGTGAGQVVHAEAFQFPGATEIVTEAPFVDARCPEAGDRQCVPGYPSPRAAHGSGPWPAGCVRSTRGGGLAEA</sequence>
<name>A0A6A6RL37_9PLEO</name>
<evidence type="ECO:0000256" key="1">
    <source>
        <dbReference type="SAM" id="MobiDB-lite"/>
    </source>
</evidence>
<dbReference type="Proteomes" id="UP000799753">
    <property type="component" value="Unassembled WGS sequence"/>
</dbReference>
<feature type="region of interest" description="Disordered" evidence="1">
    <location>
        <begin position="19"/>
        <end position="58"/>
    </location>
</feature>
<reference evidence="2" key="1">
    <citation type="journal article" date="2020" name="Stud. Mycol.">
        <title>101 Dothideomycetes genomes: a test case for predicting lifestyles and emergence of pathogens.</title>
        <authorList>
            <person name="Haridas S."/>
            <person name="Albert R."/>
            <person name="Binder M."/>
            <person name="Bloem J."/>
            <person name="Labutti K."/>
            <person name="Salamov A."/>
            <person name="Andreopoulos B."/>
            <person name="Baker S."/>
            <person name="Barry K."/>
            <person name="Bills G."/>
            <person name="Bluhm B."/>
            <person name="Cannon C."/>
            <person name="Castanera R."/>
            <person name="Culley D."/>
            <person name="Daum C."/>
            <person name="Ezra D."/>
            <person name="Gonzalez J."/>
            <person name="Henrissat B."/>
            <person name="Kuo A."/>
            <person name="Liang C."/>
            <person name="Lipzen A."/>
            <person name="Lutzoni F."/>
            <person name="Magnuson J."/>
            <person name="Mondo S."/>
            <person name="Nolan M."/>
            <person name="Ohm R."/>
            <person name="Pangilinan J."/>
            <person name="Park H.-J."/>
            <person name="Ramirez L."/>
            <person name="Alfaro M."/>
            <person name="Sun H."/>
            <person name="Tritt A."/>
            <person name="Yoshinaga Y."/>
            <person name="Zwiers L.-H."/>
            <person name="Turgeon B."/>
            <person name="Goodwin S."/>
            <person name="Spatafora J."/>
            <person name="Crous P."/>
            <person name="Grigoriev I."/>
        </authorList>
    </citation>
    <scope>NUCLEOTIDE SEQUENCE</scope>
    <source>
        <strain evidence="2">CBS 473.64</strain>
    </source>
</reference>
<organism evidence="2 3">
    <name type="scientific">Massarina eburnea CBS 473.64</name>
    <dbReference type="NCBI Taxonomy" id="1395130"/>
    <lineage>
        <taxon>Eukaryota</taxon>
        <taxon>Fungi</taxon>
        <taxon>Dikarya</taxon>
        <taxon>Ascomycota</taxon>
        <taxon>Pezizomycotina</taxon>
        <taxon>Dothideomycetes</taxon>
        <taxon>Pleosporomycetidae</taxon>
        <taxon>Pleosporales</taxon>
        <taxon>Massarineae</taxon>
        <taxon>Massarinaceae</taxon>
        <taxon>Massarina</taxon>
    </lineage>
</organism>
<dbReference type="EMBL" id="MU006799">
    <property type="protein sequence ID" value="KAF2636299.1"/>
    <property type="molecule type" value="Genomic_DNA"/>
</dbReference>
<keyword evidence="3" id="KW-1185">Reference proteome</keyword>
<dbReference type="AlphaFoldDB" id="A0A6A6RL37"/>
<feature type="region of interest" description="Disordered" evidence="1">
    <location>
        <begin position="118"/>
        <end position="168"/>
    </location>
</feature>
<evidence type="ECO:0000313" key="3">
    <source>
        <dbReference type="Proteomes" id="UP000799753"/>
    </source>
</evidence>
<evidence type="ECO:0000313" key="2">
    <source>
        <dbReference type="EMBL" id="KAF2636299.1"/>
    </source>
</evidence>
<accession>A0A6A6RL37</accession>
<feature type="compositionally biased region" description="Basic residues" evidence="1">
    <location>
        <begin position="152"/>
        <end position="163"/>
    </location>
</feature>
<feature type="compositionally biased region" description="Low complexity" evidence="1">
    <location>
        <begin position="19"/>
        <end position="32"/>
    </location>
</feature>
<protein>
    <submittedName>
        <fullName evidence="2">Uncharacterized protein</fullName>
    </submittedName>
</protein>
<proteinExistence type="predicted"/>
<gene>
    <name evidence="2" type="ORF">P280DRAFT_483866</name>
</gene>